<dbReference type="Gene3D" id="3.60.20.10">
    <property type="entry name" value="Glutamine Phosphoribosylpyrophosphate, subunit 1, domain 1"/>
    <property type="match status" value="1"/>
</dbReference>
<dbReference type="SUPFAM" id="SSF56235">
    <property type="entry name" value="N-terminal nucleophile aminohydrolases (Ntn hydrolases)"/>
    <property type="match status" value="1"/>
</dbReference>
<proteinExistence type="predicted"/>
<accession>A0ABU0F9S5</accession>
<dbReference type="InterPro" id="IPR010430">
    <property type="entry name" value="DUF1028"/>
</dbReference>
<comment type="caution">
    <text evidence="1">The sequence shown here is derived from an EMBL/GenBank/DDBJ whole genome shotgun (WGS) entry which is preliminary data.</text>
</comment>
<dbReference type="PANTHER" id="PTHR39328:SF1">
    <property type="entry name" value="BLL2871 PROTEIN"/>
    <property type="match status" value="1"/>
</dbReference>
<reference evidence="1 2" key="1">
    <citation type="submission" date="2023-07" db="EMBL/GenBank/DDBJ databases">
        <title>Genomic Encyclopedia of Type Strains, Phase IV (KMG-IV): sequencing the most valuable type-strain genomes for metagenomic binning, comparative biology and taxonomic classification.</title>
        <authorList>
            <person name="Goeker M."/>
        </authorList>
    </citation>
    <scope>NUCLEOTIDE SEQUENCE [LARGE SCALE GENOMIC DNA]</scope>
    <source>
        <strain evidence="1 2">DSM 5896</strain>
    </source>
</reference>
<dbReference type="Proteomes" id="UP001237448">
    <property type="component" value="Unassembled WGS sequence"/>
</dbReference>
<protein>
    <submittedName>
        <fullName evidence="1">Ntn-hydrolase superfamily protein</fullName>
    </submittedName>
</protein>
<dbReference type="RefSeq" id="WP_307423497.1">
    <property type="nucleotide sequence ID" value="NZ_JAUSVK010000001.1"/>
</dbReference>
<evidence type="ECO:0000313" key="2">
    <source>
        <dbReference type="Proteomes" id="UP001237448"/>
    </source>
</evidence>
<organism evidence="1 2">
    <name type="scientific">Labrys monachus</name>
    <dbReference type="NCBI Taxonomy" id="217067"/>
    <lineage>
        <taxon>Bacteria</taxon>
        <taxon>Pseudomonadati</taxon>
        <taxon>Pseudomonadota</taxon>
        <taxon>Alphaproteobacteria</taxon>
        <taxon>Hyphomicrobiales</taxon>
        <taxon>Xanthobacteraceae</taxon>
        <taxon>Labrys</taxon>
    </lineage>
</organism>
<keyword evidence="2" id="KW-1185">Reference proteome</keyword>
<gene>
    <name evidence="1" type="ORF">J3R73_001132</name>
</gene>
<dbReference type="PANTHER" id="PTHR39328">
    <property type="entry name" value="BLL2871 PROTEIN"/>
    <property type="match status" value="1"/>
</dbReference>
<name>A0ABU0F9S5_9HYPH</name>
<dbReference type="EMBL" id="JAUSVK010000001">
    <property type="protein sequence ID" value="MDQ0391340.1"/>
    <property type="molecule type" value="Genomic_DNA"/>
</dbReference>
<dbReference type="InterPro" id="IPR029055">
    <property type="entry name" value="Ntn_hydrolases_N"/>
</dbReference>
<sequence length="223" mass="23559">MTWSILAHDPATGEFGAGIATKAFAVGAHCLYGDGRFGVLATQAKTNPLFGGRGLRLLAEDCPADHVLAMLLATDEGRDMRQLHVMDRWGHIAQHTGAACVSWRGSVQGRSVSVAGNMLSGPGVVEACRDAFLATAGQALAERLMAAMEAAEAAGGDSRGRESAALRIWKGEEYSSLDIRVDSHADPLAELRRLYGVSRGRFATFSTGFPTRADPVGSTDLTL</sequence>
<dbReference type="Pfam" id="PF06267">
    <property type="entry name" value="DUF1028"/>
    <property type="match status" value="1"/>
</dbReference>
<evidence type="ECO:0000313" key="1">
    <source>
        <dbReference type="EMBL" id="MDQ0391340.1"/>
    </source>
</evidence>